<organism evidence="2 3">
    <name type="scientific">Rhodococcus opacus</name>
    <name type="common">Nocardia opaca</name>
    <dbReference type="NCBI Taxonomy" id="37919"/>
    <lineage>
        <taxon>Bacteria</taxon>
        <taxon>Bacillati</taxon>
        <taxon>Actinomycetota</taxon>
        <taxon>Actinomycetes</taxon>
        <taxon>Mycobacteriales</taxon>
        <taxon>Nocardiaceae</taxon>
        <taxon>Rhodococcus</taxon>
    </lineage>
</organism>
<sequence>MSISAPDRWAVGEESVPDPRVDLVSFHEEFYRCLPTRGNALFELTDALLCSGTAVRTLVELSLAAENRRGHGALYDAISCGSVDFTRLRRALGGLTIPCDRGGRIVLVVDVSAWSRPDAPTSPQRGFCHVYGRGKSQAQLIPGWPYSFVAALETGRTSWTSVLDAVRLRPDDDETAVTATRTFCWCSTPDTSGVSRI</sequence>
<evidence type="ECO:0000313" key="2">
    <source>
        <dbReference type="EMBL" id="MCZ4590399.1"/>
    </source>
</evidence>
<evidence type="ECO:0000259" key="1">
    <source>
        <dbReference type="Pfam" id="PF13546"/>
    </source>
</evidence>
<dbReference type="EMBL" id="JAPWIS010000048">
    <property type="protein sequence ID" value="MCZ4590399.1"/>
    <property type="molecule type" value="Genomic_DNA"/>
</dbReference>
<gene>
    <name evidence="2" type="ORF">O4328_43455</name>
</gene>
<dbReference type="Pfam" id="PF13546">
    <property type="entry name" value="DDE_5"/>
    <property type="match status" value="1"/>
</dbReference>
<name>A0ABT4NSN2_RHOOP</name>
<keyword evidence="3" id="KW-1185">Reference proteome</keyword>
<comment type="caution">
    <text evidence="2">The sequence shown here is derived from an EMBL/GenBank/DDBJ whole genome shotgun (WGS) entry which is preliminary data.</text>
</comment>
<proteinExistence type="predicted"/>
<feature type="domain" description="Transposase IS701-like DDE" evidence="1">
    <location>
        <begin position="29"/>
        <end position="178"/>
    </location>
</feature>
<protein>
    <submittedName>
        <fullName evidence="2">Transposase</fullName>
    </submittedName>
</protein>
<accession>A0ABT4NSN2</accession>
<dbReference type="InterPro" id="IPR038721">
    <property type="entry name" value="IS701-like_DDE_dom"/>
</dbReference>
<dbReference type="Proteomes" id="UP001066327">
    <property type="component" value="Unassembled WGS sequence"/>
</dbReference>
<reference evidence="2" key="1">
    <citation type="submission" date="2022-12" db="EMBL/GenBank/DDBJ databases">
        <authorList>
            <person name="Krivoruchko A.V."/>
            <person name="Elkin A."/>
        </authorList>
    </citation>
    <scope>NUCLEOTIDE SEQUENCE</scope>
    <source>
        <strain evidence="2">IEGM 249</strain>
    </source>
</reference>
<evidence type="ECO:0000313" key="3">
    <source>
        <dbReference type="Proteomes" id="UP001066327"/>
    </source>
</evidence>